<dbReference type="Proteomes" id="UP000681722">
    <property type="component" value="Unassembled WGS sequence"/>
</dbReference>
<evidence type="ECO:0000313" key="3">
    <source>
        <dbReference type="EMBL" id="CAF3547817.1"/>
    </source>
</evidence>
<protein>
    <submittedName>
        <fullName evidence="2">Uncharacterized protein</fullName>
    </submittedName>
</protein>
<dbReference type="EMBL" id="CAJOBA010000657">
    <property type="protein sequence ID" value="CAF3547817.1"/>
    <property type="molecule type" value="Genomic_DNA"/>
</dbReference>
<accession>A0A814MTE3</accession>
<reference evidence="2" key="1">
    <citation type="submission" date="2021-02" db="EMBL/GenBank/DDBJ databases">
        <authorList>
            <person name="Nowell W R."/>
        </authorList>
    </citation>
    <scope>NUCLEOTIDE SEQUENCE</scope>
</reference>
<organism evidence="2 5">
    <name type="scientific">Didymodactylos carnosus</name>
    <dbReference type="NCBI Taxonomy" id="1234261"/>
    <lineage>
        <taxon>Eukaryota</taxon>
        <taxon>Metazoa</taxon>
        <taxon>Spiralia</taxon>
        <taxon>Gnathifera</taxon>
        <taxon>Rotifera</taxon>
        <taxon>Eurotatoria</taxon>
        <taxon>Bdelloidea</taxon>
        <taxon>Philodinida</taxon>
        <taxon>Philodinidae</taxon>
        <taxon>Didymodactylos</taxon>
    </lineage>
</organism>
<dbReference type="AlphaFoldDB" id="A0A814MTE3"/>
<dbReference type="Proteomes" id="UP000663829">
    <property type="component" value="Unassembled WGS sequence"/>
</dbReference>
<dbReference type="EMBL" id="CAJNOK010000655">
    <property type="protein sequence ID" value="CAF0767163.1"/>
    <property type="molecule type" value="Genomic_DNA"/>
</dbReference>
<dbReference type="EMBL" id="CAJOBC010004971">
    <property type="protein sequence ID" value="CAF3846830.1"/>
    <property type="molecule type" value="Genomic_DNA"/>
</dbReference>
<evidence type="ECO:0000313" key="4">
    <source>
        <dbReference type="EMBL" id="CAF3846830.1"/>
    </source>
</evidence>
<dbReference type="Proteomes" id="UP000682733">
    <property type="component" value="Unassembled WGS sequence"/>
</dbReference>
<evidence type="ECO:0000313" key="1">
    <source>
        <dbReference type="EMBL" id="CAF0767163.1"/>
    </source>
</evidence>
<gene>
    <name evidence="2" type="ORF">GPM918_LOCUS17763</name>
    <name evidence="1" type="ORF">OVA965_LOCUS2880</name>
    <name evidence="4" type="ORF">SRO942_LOCUS17762</name>
    <name evidence="3" type="ORF">TMI583_LOCUS2888</name>
</gene>
<name>A0A814MTE3_9BILA</name>
<keyword evidence="5" id="KW-1185">Reference proteome</keyword>
<evidence type="ECO:0000313" key="5">
    <source>
        <dbReference type="Proteomes" id="UP000663829"/>
    </source>
</evidence>
<sequence length="79" mass="9215">MQSSITKFCSFLDGKIRQIGHKLKNYFKVYDNVLESSSTLESKRSADETFINQFPTTISFTEHVPVNHNRITKRYTIQV</sequence>
<dbReference type="EMBL" id="CAJNOQ010004970">
    <property type="protein sequence ID" value="CAF1080906.1"/>
    <property type="molecule type" value="Genomic_DNA"/>
</dbReference>
<dbReference type="Proteomes" id="UP000677228">
    <property type="component" value="Unassembled WGS sequence"/>
</dbReference>
<comment type="caution">
    <text evidence="2">The sequence shown here is derived from an EMBL/GenBank/DDBJ whole genome shotgun (WGS) entry which is preliminary data.</text>
</comment>
<evidence type="ECO:0000313" key="2">
    <source>
        <dbReference type="EMBL" id="CAF1080906.1"/>
    </source>
</evidence>
<proteinExistence type="predicted"/>